<evidence type="ECO:0000313" key="2">
    <source>
        <dbReference type="EMBL" id="NYI42885.1"/>
    </source>
</evidence>
<proteinExistence type="predicted"/>
<keyword evidence="3" id="KW-1185">Reference proteome</keyword>
<evidence type="ECO:0000313" key="3">
    <source>
        <dbReference type="Proteomes" id="UP000547973"/>
    </source>
</evidence>
<dbReference type="EMBL" id="JACBZO010000002">
    <property type="protein sequence ID" value="NYI42885.1"/>
    <property type="molecule type" value="Genomic_DNA"/>
</dbReference>
<keyword evidence="1" id="KW-1133">Transmembrane helix</keyword>
<keyword evidence="1" id="KW-0812">Transmembrane</keyword>
<reference evidence="2 3" key="1">
    <citation type="submission" date="2020-07" db="EMBL/GenBank/DDBJ databases">
        <title>Sequencing the genomes of 1000 actinobacteria strains.</title>
        <authorList>
            <person name="Klenk H.-P."/>
        </authorList>
    </citation>
    <scope>NUCLEOTIDE SEQUENCE [LARGE SCALE GENOMIC DNA]</scope>
    <source>
        <strain evidence="2 3">DSM 19970</strain>
    </source>
</reference>
<gene>
    <name evidence="2" type="ORF">BKA03_003059</name>
</gene>
<organism evidence="2 3">
    <name type="scientific">Demequina lutea</name>
    <dbReference type="NCBI Taxonomy" id="431489"/>
    <lineage>
        <taxon>Bacteria</taxon>
        <taxon>Bacillati</taxon>
        <taxon>Actinomycetota</taxon>
        <taxon>Actinomycetes</taxon>
        <taxon>Micrococcales</taxon>
        <taxon>Demequinaceae</taxon>
        <taxon>Demequina</taxon>
    </lineage>
</organism>
<dbReference type="AlphaFoldDB" id="A0A7Z0CLL4"/>
<sequence length="527" mass="57810">MSDEVRTSLIGGDEGDVSMFGGMSKDQVTMIFGTVGVGFVFILFGAVVPALGIMIVGGGLGFLLTIPTASGTLASKAITRLRWVWRRVRGTDRFEPYSDAKWEAAQGRKERVALRARPDGADAMVWLQSGAGQPGIAWHRPLGEEEYLSVAFSVEGILQGLESQAEIEASSEAWGNFLAGYGGGTSLVREVQTITRVLPPDMAYHMQWLRQNLHPTEDNDVAAGTMAVLRQSYAQVLDVCERGALVQRHFVVLRWPISQAFTQQAAHFGAYHEGWLDMMRQEVDAALRALAFSGMGAVSVLTARQTAAMMLHQQDPSRPLDKVSDVEPDVMALSSHDVRGACVTKGADREYWHATAMIRSSLTGNAPRTTLWTLPVLTGMRAPIVRTMSFHLRLIPAMSARGRAESDAARAHVEVIEANKRGRLDSLEAQHQRDTALRRMNDLRPGSRHQGVEWVGFVTITSESAEGLGRDKRIMEEHVQTGLGINRLLWMDTMHSAAMGTTWPIARGVRPRRAALFDQASAALDRA</sequence>
<dbReference type="NCBIfam" id="NF042935">
    <property type="entry name" value="SCO6880_fam"/>
    <property type="match status" value="1"/>
</dbReference>
<protein>
    <recommendedName>
        <fullName evidence="4">Type IV secretory pathway, VirB4 component</fullName>
    </recommendedName>
</protein>
<accession>A0A7Z0CLL4</accession>
<dbReference type="OrthoDB" id="4434319at2"/>
<evidence type="ECO:0000256" key="1">
    <source>
        <dbReference type="SAM" id="Phobius"/>
    </source>
</evidence>
<name>A0A7Z0CLL4_9MICO</name>
<evidence type="ECO:0008006" key="4">
    <source>
        <dbReference type="Google" id="ProtNLM"/>
    </source>
</evidence>
<dbReference type="RefSeq" id="WP_062075496.1">
    <property type="nucleotide sequence ID" value="NZ_BBRC01000010.1"/>
</dbReference>
<keyword evidence="1" id="KW-0472">Membrane</keyword>
<dbReference type="Proteomes" id="UP000547973">
    <property type="component" value="Unassembled WGS sequence"/>
</dbReference>
<dbReference type="InterPro" id="IPR049978">
    <property type="entry name" value="SCO6880-like"/>
</dbReference>
<comment type="caution">
    <text evidence="2">The sequence shown here is derived from an EMBL/GenBank/DDBJ whole genome shotgun (WGS) entry which is preliminary data.</text>
</comment>
<feature type="transmembrane region" description="Helical" evidence="1">
    <location>
        <begin position="28"/>
        <end position="47"/>
    </location>
</feature>